<feature type="region of interest" description="Disordered" evidence="1">
    <location>
        <begin position="182"/>
        <end position="208"/>
    </location>
</feature>
<proteinExistence type="predicted"/>
<dbReference type="Gramene" id="ORUFI07G20140.1">
    <property type="protein sequence ID" value="ORUFI07G20140.1"/>
    <property type="gene ID" value="ORUFI07G20140"/>
</dbReference>
<dbReference type="Proteomes" id="UP000008022">
    <property type="component" value="Unassembled WGS sequence"/>
</dbReference>
<name>A0A0E0QA50_ORYRU</name>
<reference evidence="3" key="1">
    <citation type="submission" date="2013-06" db="EMBL/GenBank/DDBJ databases">
        <authorList>
            <person name="Zhao Q."/>
        </authorList>
    </citation>
    <scope>NUCLEOTIDE SEQUENCE</scope>
    <source>
        <strain evidence="3">cv. W1943</strain>
    </source>
</reference>
<evidence type="ECO:0000313" key="2">
    <source>
        <dbReference type="EnsemblPlants" id="ORUFI07G20140.1"/>
    </source>
</evidence>
<organism evidence="2 3">
    <name type="scientific">Oryza rufipogon</name>
    <name type="common">Brownbeard rice</name>
    <name type="synonym">Asian wild rice</name>
    <dbReference type="NCBI Taxonomy" id="4529"/>
    <lineage>
        <taxon>Eukaryota</taxon>
        <taxon>Viridiplantae</taxon>
        <taxon>Streptophyta</taxon>
        <taxon>Embryophyta</taxon>
        <taxon>Tracheophyta</taxon>
        <taxon>Spermatophyta</taxon>
        <taxon>Magnoliopsida</taxon>
        <taxon>Liliopsida</taxon>
        <taxon>Poales</taxon>
        <taxon>Poaceae</taxon>
        <taxon>BOP clade</taxon>
        <taxon>Oryzoideae</taxon>
        <taxon>Oryzeae</taxon>
        <taxon>Oryzinae</taxon>
        <taxon>Oryza</taxon>
    </lineage>
</organism>
<dbReference type="EnsemblPlants" id="ORUFI07G20140.1">
    <property type="protein sequence ID" value="ORUFI07G20140.1"/>
    <property type="gene ID" value="ORUFI07G20140"/>
</dbReference>
<dbReference type="AlphaFoldDB" id="A0A0E0QA50"/>
<protein>
    <submittedName>
        <fullName evidence="2">Uncharacterized protein</fullName>
    </submittedName>
</protein>
<feature type="compositionally biased region" description="Low complexity" evidence="1">
    <location>
        <begin position="11"/>
        <end position="20"/>
    </location>
</feature>
<keyword evidence="3" id="KW-1185">Reference proteome</keyword>
<feature type="compositionally biased region" description="Low complexity" evidence="1">
    <location>
        <begin position="56"/>
        <end position="69"/>
    </location>
</feature>
<feature type="compositionally biased region" description="Low complexity" evidence="1">
    <location>
        <begin position="187"/>
        <end position="196"/>
    </location>
</feature>
<reference evidence="2" key="2">
    <citation type="submission" date="2015-06" db="UniProtKB">
        <authorList>
            <consortium name="EnsemblPlants"/>
        </authorList>
    </citation>
    <scope>IDENTIFICATION</scope>
</reference>
<accession>A0A0E0QA50</accession>
<dbReference type="HOGENOM" id="CLU_1350763_0_0_1"/>
<feature type="region of interest" description="Disordered" evidence="1">
    <location>
        <begin position="1"/>
        <end position="69"/>
    </location>
</feature>
<evidence type="ECO:0000256" key="1">
    <source>
        <dbReference type="SAM" id="MobiDB-lite"/>
    </source>
</evidence>
<sequence length="208" mass="22661">MSRRKSFVCPSVMSRSSMSSITPDLSTNLRRASRSASSSPNSVTGSRRMRRRRTTSCRGRSSSSIRRSSERSASSCAVFFPARPGGTDAAAADEEELGLGFAAEDWAGSALGLLGSEPAAEAEEVAGGALERSWRCSSWRRFWSCFCSSSDRRTKLFPPKSAVAAFRFFSSSLFRRSIAPATRRANPELSLSSAFSPPLPGERRRRRG</sequence>
<evidence type="ECO:0000313" key="3">
    <source>
        <dbReference type="Proteomes" id="UP000008022"/>
    </source>
</evidence>